<keyword evidence="11" id="KW-0282">Flagellum</keyword>
<evidence type="ECO:0000256" key="1">
    <source>
        <dbReference type="ARBA" id="ARBA00004365"/>
    </source>
</evidence>
<dbReference type="PRINTS" id="PR01005">
    <property type="entry name" value="FLGHOOKAP1"/>
</dbReference>
<dbReference type="PANTHER" id="PTHR30033">
    <property type="entry name" value="FLAGELLAR HOOK-ASSOCIATED PROTEIN 1"/>
    <property type="match status" value="1"/>
</dbReference>
<evidence type="ECO:0000259" key="9">
    <source>
        <dbReference type="Pfam" id="PF06429"/>
    </source>
</evidence>
<keyword evidence="12" id="KW-1185">Reference proteome</keyword>
<gene>
    <name evidence="7 11" type="primary">flgK</name>
    <name evidence="11" type="ORF">HIJ39_12085</name>
</gene>
<evidence type="ECO:0000256" key="4">
    <source>
        <dbReference type="ARBA" id="ARBA00016244"/>
    </source>
</evidence>
<dbReference type="GO" id="GO:0044780">
    <property type="term" value="P:bacterial-type flagellum assembly"/>
    <property type="evidence" value="ECO:0007669"/>
    <property type="project" value="InterPro"/>
</dbReference>
<dbReference type="Pfam" id="PF00460">
    <property type="entry name" value="Flg_bb_rod"/>
    <property type="match status" value="1"/>
</dbReference>
<comment type="similarity">
    <text evidence="3 7">Belongs to the flagella basal body rod proteins family.</text>
</comment>
<dbReference type="GO" id="GO:0005198">
    <property type="term" value="F:structural molecule activity"/>
    <property type="evidence" value="ECO:0007669"/>
    <property type="project" value="UniProtKB-UniRule"/>
</dbReference>
<reference evidence="11 12" key="1">
    <citation type="submission" date="2020-04" db="EMBL/GenBank/DDBJ databases">
        <authorList>
            <person name="Zhang R."/>
            <person name="Schippers A."/>
        </authorList>
    </citation>
    <scope>NUCLEOTIDE SEQUENCE [LARGE SCALE GENOMIC DNA]</scope>
    <source>
        <strain evidence="11 12">DSM 109850</strain>
    </source>
</reference>
<dbReference type="InterPro" id="IPR001444">
    <property type="entry name" value="Flag_bb_rod_N"/>
</dbReference>
<dbReference type="AlphaFoldDB" id="A0A7Y0L4C9"/>
<dbReference type="InterPro" id="IPR010930">
    <property type="entry name" value="Flg_bb/hook_C_dom"/>
</dbReference>
<evidence type="ECO:0000313" key="12">
    <source>
        <dbReference type="Proteomes" id="UP000533476"/>
    </source>
</evidence>
<dbReference type="InterPro" id="IPR053927">
    <property type="entry name" value="FlgK_helical"/>
</dbReference>
<dbReference type="PANTHER" id="PTHR30033:SF1">
    <property type="entry name" value="FLAGELLAR HOOK-ASSOCIATED PROTEIN 1"/>
    <property type="match status" value="1"/>
</dbReference>
<dbReference type="Pfam" id="PF22638">
    <property type="entry name" value="FlgK_D1"/>
    <property type="match status" value="1"/>
</dbReference>
<evidence type="ECO:0000256" key="5">
    <source>
        <dbReference type="ARBA" id="ARBA00022525"/>
    </source>
</evidence>
<name>A0A7Y0L4C9_9FIRM</name>
<dbReference type="Proteomes" id="UP000533476">
    <property type="component" value="Unassembled WGS sequence"/>
</dbReference>
<accession>A0A7Y0L4C9</accession>
<proteinExistence type="inferred from homology"/>
<feature type="domain" description="Flagellar basal-body/hook protein C-terminal" evidence="9">
    <location>
        <begin position="444"/>
        <end position="481"/>
    </location>
</feature>
<evidence type="ECO:0000256" key="6">
    <source>
        <dbReference type="ARBA" id="ARBA00023143"/>
    </source>
</evidence>
<evidence type="ECO:0000256" key="3">
    <source>
        <dbReference type="ARBA" id="ARBA00009677"/>
    </source>
</evidence>
<dbReference type="EMBL" id="JABBVZ010000039">
    <property type="protein sequence ID" value="NMP23082.1"/>
    <property type="molecule type" value="Genomic_DNA"/>
</dbReference>
<evidence type="ECO:0000259" key="8">
    <source>
        <dbReference type="Pfam" id="PF00460"/>
    </source>
</evidence>
<evidence type="ECO:0000313" key="11">
    <source>
        <dbReference type="EMBL" id="NMP23082.1"/>
    </source>
</evidence>
<comment type="subcellular location">
    <subcellularLocation>
        <location evidence="1 7">Bacterial flagellum</location>
    </subcellularLocation>
    <subcellularLocation>
        <location evidence="2 7">Secreted</location>
    </subcellularLocation>
</comment>
<keyword evidence="5 7" id="KW-0964">Secreted</keyword>
<feature type="domain" description="Flagellar basal body rod protein N-terminal" evidence="8">
    <location>
        <begin position="8"/>
        <end position="35"/>
    </location>
</feature>
<keyword evidence="11" id="KW-0969">Cilium</keyword>
<sequence length="484" mass="49985">MGFEVLGIASQAIAAQQLALDVTGNNMANATTPGYHVESVNLTENAPAPDAVMPTTLIGNGVTATAVTRATNAFLSSSVRNQTSAESYATALSQGLNQVQNIFQEPQNGGLAEMMNQFNQSWLTLSQNPESLSARESVIQDGKTLASTLNSMATTLSTEEAGVNQNIVSQVSQVNQLAGQIAKLNGQIATVSTSGQQPNDLLDQRGQLLTELTKLVHVSYANGPANSLDVYIGSHPLVTGERTYQINATSSTYGSTKITVPQWQDTGSDVQIQSGSLAGNIALLYTNSINGSLSSGLKAGYLTGYGQKLDNIAQALATAVNTGQAAGYDLNNNPGATFFVAAAGPAGVPPTISASDIKVSSSLSANQLAAASSSNAPGDGSHAESLYNTLSNTSLAIGNSTTTLAGYYQSVVGQVGIDGQNASNLSTDSQNTLTSLKNELSSVTGVDLNQQSVNMIQEQQSYEAAAKLITTQQTMIQSLLSAVG</sequence>
<keyword evidence="6 7" id="KW-0975">Bacterial flagellum</keyword>
<feature type="domain" description="Flagellar hook-associated protein FlgK helical" evidence="10">
    <location>
        <begin position="96"/>
        <end position="339"/>
    </location>
</feature>
<evidence type="ECO:0000259" key="10">
    <source>
        <dbReference type="Pfam" id="PF22638"/>
    </source>
</evidence>
<dbReference type="SUPFAM" id="SSF64518">
    <property type="entry name" value="Phase 1 flagellin"/>
    <property type="match status" value="1"/>
</dbReference>
<evidence type="ECO:0000256" key="2">
    <source>
        <dbReference type="ARBA" id="ARBA00004613"/>
    </source>
</evidence>
<protein>
    <recommendedName>
        <fullName evidence="4 7">Flagellar hook-associated protein 1</fullName>
        <shortName evidence="7">HAP1</shortName>
    </recommendedName>
</protein>
<dbReference type="GO" id="GO:0009424">
    <property type="term" value="C:bacterial-type flagellum hook"/>
    <property type="evidence" value="ECO:0007669"/>
    <property type="project" value="UniProtKB-UniRule"/>
</dbReference>
<comment type="caution">
    <text evidence="11">The sequence shown here is derived from an EMBL/GenBank/DDBJ whole genome shotgun (WGS) entry which is preliminary data.</text>
</comment>
<evidence type="ECO:0000256" key="7">
    <source>
        <dbReference type="RuleBase" id="RU362065"/>
    </source>
</evidence>
<dbReference type="GO" id="GO:0005576">
    <property type="term" value="C:extracellular region"/>
    <property type="evidence" value="ECO:0007669"/>
    <property type="project" value="UniProtKB-SubCell"/>
</dbReference>
<keyword evidence="11" id="KW-0966">Cell projection</keyword>
<dbReference type="RefSeq" id="WP_169100025.1">
    <property type="nucleotide sequence ID" value="NZ_JABBVZ010000039.1"/>
</dbReference>
<organism evidence="11 12">
    <name type="scientific">Sulfobacillus harzensis</name>
    <dbReference type="NCBI Taxonomy" id="2729629"/>
    <lineage>
        <taxon>Bacteria</taxon>
        <taxon>Bacillati</taxon>
        <taxon>Bacillota</taxon>
        <taxon>Clostridia</taxon>
        <taxon>Eubacteriales</taxon>
        <taxon>Clostridiales Family XVII. Incertae Sedis</taxon>
        <taxon>Sulfobacillus</taxon>
    </lineage>
</organism>
<dbReference type="InterPro" id="IPR002371">
    <property type="entry name" value="FlgK"/>
</dbReference>
<dbReference type="Pfam" id="PF06429">
    <property type="entry name" value="Flg_bbr_C"/>
    <property type="match status" value="1"/>
</dbReference>
<dbReference type="NCBIfam" id="TIGR02492">
    <property type="entry name" value="flgK_ends"/>
    <property type="match status" value="1"/>
</dbReference>